<protein>
    <submittedName>
        <fullName evidence="1">Uncharacterized protein</fullName>
    </submittedName>
</protein>
<dbReference type="Proteomes" id="UP001163603">
    <property type="component" value="Chromosome 1"/>
</dbReference>
<proteinExistence type="predicted"/>
<sequence>MSLVISSLVLEKIIGKLKTDKYGTIILEEINKCANAEQPDASASKEGQTSETRAKKRLKTEKALVVVESSDDEEV</sequence>
<evidence type="ECO:0000313" key="1">
    <source>
        <dbReference type="EMBL" id="KAJ0054296.1"/>
    </source>
</evidence>
<name>A0ACC0ZM23_9ROSI</name>
<reference evidence="2" key="1">
    <citation type="journal article" date="2023" name="G3 (Bethesda)">
        <title>Genome assembly and association tests identify interacting loci associated with vigor, precocity, and sex in interspecific pistachio rootstocks.</title>
        <authorList>
            <person name="Palmer W."/>
            <person name="Jacygrad E."/>
            <person name="Sagayaradj S."/>
            <person name="Cavanaugh K."/>
            <person name="Han R."/>
            <person name="Bertier L."/>
            <person name="Beede B."/>
            <person name="Kafkas S."/>
            <person name="Golino D."/>
            <person name="Preece J."/>
            <person name="Michelmore R."/>
        </authorList>
    </citation>
    <scope>NUCLEOTIDE SEQUENCE [LARGE SCALE GENOMIC DNA]</scope>
</reference>
<evidence type="ECO:0000313" key="2">
    <source>
        <dbReference type="Proteomes" id="UP001163603"/>
    </source>
</evidence>
<keyword evidence="2" id="KW-1185">Reference proteome</keyword>
<accession>A0ACC0ZM23</accession>
<organism evidence="1 2">
    <name type="scientific">Pistacia integerrima</name>
    <dbReference type="NCBI Taxonomy" id="434235"/>
    <lineage>
        <taxon>Eukaryota</taxon>
        <taxon>Viridiplantae</taxon>
        <taxon>Streptophyta</taxon>
        <taxon>Embryophyta</taxon>
        <taxon>Tracheophyta</taxon>
        <taxon>Spermatophyta</taxon>
        <taxon>Magnoliopsida</taxon>
        <taxon>eudicotyledons</taxon>
        <taxon>Gunneridae</taxon>
        <taxon>Pentapetalae</taxon>
        <taxon>rosids</taxon>
        <taxon>malvids</taxon>
        <taxon>Sapindales</taxon>
        <taxon>Anacardiaceae</taxon>
        <taxon>Pistacia</taxon>
    </lineage>
</organism>
<gene>
    <name evidence="1" type="ORF">Pint_02576</name>
</gene>
<comment type="caution">
    <text evidence="1">The sequence shown here is derived from an EMBL/GenBank/DDBJ whole genome shotgun (WGS) entry which is preliminary data.</text>
</comment>
<dbReference type="EMBL" id="CM047736">
    <property type="protein sequence ID" value="KAJ0054296.1"/>
    <property type="molecule type" value="Genomic_DNA"/>
</dbReference>